<dbReference type="AlphaFoldDB" id="A0A1Y3MIN6"/>
<evidence type="ECO:0000313" key="3">
    <source>
        <dbReference type="EMBL" id="OUM50309.1"/>
    </source>
</evidence>
<reference evidence="3 4" key="1">
    <citation type="submission" date="2017-02" db="EMBL/GenBank/DDBJ databases">
        <title>Bacillus pseudomycoides isolate FSL K6-0042.</title>
        <authorList>
            <person name="Kovac J."/>
        </authorList>
    </citation>
    <scope>NUCLEOTIDE SEQUENCE [LARGE SCALE GENOMIC DNA]</scope>
    <source>
        <strain evidence="3 4">FSL K6-0042</strain>
    </source>
</reference>
<dbReference type="InterPro" id="IPR016024">
    <property type="entry name" value="ARM-type_fold"/>
</dbReference>
<dbReference type="SUPFAM" id="SSF48371">
    <property type="entry name" value="ARM repeat"/>
    <property type="match status" value="1"/>
</dbReference>
<dbReference type="RefSeq" id="WP_088093722.1">
    <property type="nucleotide sequence ID" value="NZ_JARHXM010000073.1"/>
</dbReference>
<evidence type="ECO:0000259" key="2">
    <source>
        <dbReference type="Pfam" id="PF13569"/>
    </source>
</evidence>
<protein>
    <submittedName>
        <fullName evidence="3">MolR family transcriptional regulator</fullName>
    </submittedName>
</protein>
<feature type="coiled-coil region" evidence="1">
    <location>
        <begin position="865"/>
        <end position="892"/>
    </location>
</feature>
<dbReference type="Pfam" id="PF13569">
    <property type="entry name" value="DUF4132"/>
    <property type="match status" value="1"/>
</dbReference>
<name>A0A1Y3MIN6_9BACI</name>
<gene>
    <name evidence="3" type="ORF">BW425_04330</name>
</gene>
<dbReference type="Proteomes" id="UP000195321">
    <property type="component" value="Unassembled WGS sequence"/>
</dbReference>
<feature type="domain" description="DUF4132" evidence="2">
    <location>
        <begin position="854"/>
        <end position="1036"/>
    </location>
</feature>
<keyword evidence="1" id="KW-0175">Coiled coil</keyword>
<dbReference type="EMBL" id="MWPX01000002">
    <property type="protein sequence ID" value="OUM50309.1"/>
    <property type="molecule type" value="Genomic_DNA"/>
</dbReference>
<evidence type="ECO:0000256" key="1">
    <source>
        <dbReference type="SAM" id="Coils"/>
    </source>
</evidence>
<comment type="caution">
    <text evidence="3">The sequence shown here is derived from an EMBL/GenBank/DDBJ whole genome shotgun (WGS) entry which is preliminary data.</text>
</comment>
<evidence type="ECO:0000313" key="4">
    <source>
        <dbReference type="Proteomes" id="UP000195321"/>
    </source>
</evidence>
<accession>A0A1Y3MIN6</accession>
<proteinExistence type="predicted"/>
<organism evidence="3 4">
    <name type="scientific">Bacillus pseudomycoides</name>
    <dbReference type="NCBI Taxonomy" id="64104"/>
    <lineage>
        <taxon>Bacteria</taxon>
        <taxon>Bacillati</taxon>
        <taxon>Bacillota</taxon>
        <taxon>Bacilli</taxon>
        <taxon>Bacillales</taxon>
        <taxon>Bacillaceae</taxon>
        <taxon>Bacillus</taxon>
        <taxon>Bacillus cereus group</taxon>
    </lineage>
</organism>
<dbReference type="InterPro" id="IPR025406">
    <property type="entry name" value="DUF4132"/>
</dbReference>
<sequence>MAVSTHQLFQHLNMTGAQEELAFRYLQTRDEEVLKHIEQTTICENKRSDFAWQFTNDFRKTYKQDPVFFRLFYHLLEDQLLNVLLVRFSYMSFPDIKVYFEKSGLLFDRLVVFACKYLTNLSRSVNEADVFLRQLIRENPKYIEEQLQVITGQQKLLLLLVMLDADYERFLPYRSLLEEELQEHAEYILRLSGAEDKVEAAQKYVRGESVSKVFAGSSLPDFTWQQIFRMYPHSDVARRYMELLVKCSVKNFMNYAISHVSHTLEQSGNYKKTKSFDTQLYETIRDLCEQFGISEERFFAYRLTQHHLGVVDFDRVYEYQLLLRMVEEQPEFVQRTLQYLSQSHYLFVSMLLAEKGYELHRNKVREEFLTVVLQTKSSDIRGTYRDYLLGNLSFEDMKQQFESLKYRNNYWRMPVLEIALLWDIEEAAKREAVLTLQLGKTYNYSLYELLQRYAAMENSPEQVLEDLLSYGLSMEKLVFYSIEQASGHSEKRNKATEALVRLFVKERAYVTEKFPEYSADERIFILDELAKDNVVQTRNLLIQSLGDSSKKVRTAAVELLTKDTEAAEDVANELNHRKKVVRENVMQTLLYYKTDKYTKLVQEALQEKKNASLTEKFAPLLGEGDLEGASGSIEALCMRILTPQKRNALVQWLGFEPQIRLRDSDAIADAMIPLAYFQQYVSDSVIEKKEAAEVIGAALNEQDLKENIQAIYQLWVSQGAESKKRGILSLYGIYSDDEMALQLKKQIDEWALGMRGAIAAAAVQALALSQSHIGLMSIHAMAFKYKHKQVRNAAKEALSLAAKTRGITEEELEDQLVPDLGFNKRGEKTIDYGSRTFTAYLTPNLKIELKTGEGKRIKSLPKPNAKDDAEKAEEAKAELSSIKKQLRTMITMQTQRLETALSLNRYWSQNTWQSLFVENPIMQQFAISLIWGEYKEGKLLAMFRYMEDGTFNTIEEEEHELTPETVIGLIHPLELSEEERELWKEQLEDYEVDQPFPQIDREVFQVKDNEEVTVERFAGIQINGRSLFGKMTKYGWSRGSVQDAGVYYTFYKEDTRAGLGAELAFEGAPVGYEVEDDVCVFEIQFYKAGTVSRGSYDYDEIDHERRVLPKQVSERFFSEILYDIKRATESNLGRDENWRSKR</sequence>